<dbReference type="EMBL" id="JAUIRO010000002">
    <property type="protein sequence ID" value="KAK0728121.1"/>
    <property type="molecule type" value="Genomic_DNA"/>
</dbReference>
<protein>
    <submittedName>
        <fullName evidence="2">Uncharacterized protein</fullName>
    </submittedName>
</protein>
<dbReference type="RefSeq" id="XP_060300976.1">
    <property type="nucleotide sequence ID" value="XM_060441364.1"/>
</dbReference>
<accession>A0AA40E8P6</accession>
<keyword evidence="3" id="KW-1185">Reference proteome</keyword>
<evidence type="ECO:0000256" key="1">
    <source>
        <dbReference type="SAM" id="SignalP"/>
    </source>
</evidence>
<keyword evidence="1" id="KW-0732">Signal</keyword>
<dbReference type="AlphaFoldDB" id="A0AA40E8P6"/>
<dbReference type="Proteomes" id="UP001172101">
    <property type="component" value="Unassembled WGS sequence"/>
</dbReference>
<reference evidence="2" key="1">
    <citation type="submission" date="2023-06" db="EMBL/GenBank/DDBJ databases">
        <title>Genome-scale phylogeny and comparative genomics of the fungal order Sordariales.</title>
        <authorList>
            <consortium name="Lawrence Berkeley National Laboratory"/>
            <person name="Hensen N."/>
            <person name="Bonometti L."/>
            <person name="Westerberg I."/>
            <person name="Brannstrom I.O."/>
            <person name="Guillou S."/>
            <person name="Cros-Aarteil S."/>
            <person name="Calhoun S."/>
            <person name="Haridas S."/>
            <person name="Kuo A."/>
            <person name="Mondo S."/>
            <person name="Pangilinan J."/>
            <person name="Riley R."/>
            <person name="LaButti K."/>
            <person name="Andreopoulos B."/>
            <person name="Lipzen A."/>
            <person name="Chen C."/>
            <person name="Yanf M."/>
            <person name="Daum C."/>
            <person name="Ng V."/>
            <person name="Clum A."/>
            <person name="Steindorff A."/>
            <person name="Ohm R."/>
            <person name="Martin F."/>
            <person name="Silar P."/>
            <person name="Natvig D."/>
            <person name="Lalanne C."/>
            <person name="Gautier V."/>
            <person name="Ament-velasquez S.L."/>
            <person name="Kruys A."/>
            <person name="Hutchinson M.I."/>
            <person name="Powell A.J."/>
            <person name="Barry K."/>
            <person name="Miller A.N."/>
            <person name="Grigoriev I.V."/>
            <person name="Debuchy R."/>
            <person name="Gladieux P."/>
            <person name="Thoren M.H."/>
            <person name="Johannesson H."/>
        </authorList>
    </citation>
    <scope>NUCLEOTIDE SEQUENCE</scope>
    <source>
        <strain evidence="2">SMH2392-1A</strain>
    </source>
</reference>
<proteinExistence type="predicted"/>
<sequence length="105" mass="11728">MIRLYSFLHVALSGMGCSCSCFGMNGCRRDLGVAITNSHLQLRWKQLFQAAHGQFVLAIPYLQSSAAILRQLMPLAWSEGGGNRLVFMDWDGGYYGQRRHSSRTG</sequence>
<dbReference type="GeneID" id="85324634"/>
<evidence type="ECO:0000313" key="3">
    <source>
        <dbReference type="Proteomes" id="UP001172101"/>
    </source>
</evidence>
<comment type="caution">
    <text evidence="2">The sequence shown here is derived from an EMBL/GenBank/DDBJ whole genome shotgun (WGS) entry which is preliminary data.</text>
</comment>
<organism evidence="2 3">
    <name type="scientific">Lasiosphaeria miniovina</name>
    <dbReference type="NCBI Taxonomy" id="1954250"/>
    <lineage>
        <taxon>Eukaryota</taxon>
        <taxon>Fungi</taxon>
        <taxon>Dikarya</taxon>
        <taxon>Ascomycota</taxon>
        <taxon>Pezizomycotina</taxon>
        <taxon>Sordariomycetes</taxon>
        <taxon>Sordariomycetidae</taxon>
        <taxon>Sordariales</taxon>
        <taxon>Lasiosphaeriaceae</taxon>
        <taxon>Lasiosphaeria</taxon>
    </lineage>
</organism>
<dbReference type="PROSITE" id="PS51257">
    <property type="entry name" value="PROKAR_LIPOPROTEIN"/>
    <property type="match status" value="1"/>
</dbReference>
<evidence type="ECO:0000313" key="2">
    <source>
        <dbReference type="EMBL" id="KAK0728121.1"/>
    </source>
</evidence>
<feature type="chain" id="PRO_5041462093" evidence="1">
    <location>
        <begin position="24"/>
        <end position="105"/>
    </location>
</feature>
<name>A0AA40E8P6_9PEZI</name>
<gene>
    <name evidence="2" type="ORF">B0T26DRAFT_696899</name>
</gene>
<feature type="signal peptide" evidence="1">
    <location>
        <begin position="1"/>
        <end position="23"/>
    </location>
</feature>